<gene>
    <name evidence="2" type="ORF">TCEB3V08_LOCUS8277</name>
</gene>
<sequence>MATSPRGPGFDSRTVPLVFFPERFFKFKTRRIERNYINMENTVLTSHDVPDTTHLIRIGACAGRHRRYDDARQHQRYGRPFPDNAEAPSAERHPPTRIKDRQKKKSSAKRQKKVPGVVGSDYTSFLHLRIVLTTTLPRFTRAPTRNTDNDNEKKGVTGAVDSTKRDLGEELGDGEYECDSEYEGDSEYGGDSEYEGDGEYGGDGEYEDDSEYEGDIDYDSPVASLVLTDSSQLTSDSLHLDGLLTMAAQDGVNQWERRLQQQYRFVWD</sequence>
<evidence type="ECO:0000313" key="2">
    <source>
        <dbReference type="EMBL" id="CAD7405991.1"/>
    </source>
</evidence>
<name>A0A7R9D0P2_TIMCR</name>
<accession>A0A7R9D0P2</accession>
<dbReference type="EMBL" id="OC319667">
    <property type="protein sequence ID" value="CAD7405991.1"/>
    <property type="molecule type" value="Genomic_DNA"/>
</dbReference>
<proteinExistence type="predicted"/>
<reference evidence="2" key="1">
    <citation type="submission" date="2020-11" db="EMBL/GenBank/DDBJ databases">
        <authorList>
            <person name="Tran Van P."/>
        </authorList>
    </citation>
    <scope>NUCLEOTIDE SEQUENCE</scope>
</reference>
<feature type="compositionally biased region" description="Basic residues" evidence="1">
    <location>
        <begin position="100"/>
        <end position="113"/>
    </location>
</feature>
<organism evidence="2">
    <name type="scientific">Timema cristinae</name>
    <name type="common">Walking stick</name>
    <dbReference type="NCBI Taxonomy" id="61476"/>
    <lineage>
        <taxon>Eukaryota</taxon>
        <taxon>Metazoa</taxon>
        <taxon>Ecdysozoa</taxon>
        <taxon>Arthropoda</taxon>
        <taxon>Hexapoda</taxon>
        <taxon>Insecta</taxon>
        <taxon>Pterygota</taxon>
        <taxon>Neoptera</taxon>
        <taxon>Polyneoptera</taxon>
        <taxon>Phasmatodea</taxon>
        <taxon>Timematodea</taxon>
        <taxon>Timematoidea</taxon>
        <taxon>Timematidae</taxon>
        <taxon>Timema</taxon>
    </lineage>
</organism>
<feature type="compositionally biased region" description="Basic and acidic residues" evidence="1">
    <location>
        <begin position="89"/>
        <end position="99"/>
    </location>
</feature>
<evidence type="ECO:0000256" key="1">
    <source>
        <dbReference type="SAM" id="MobiDB-lite"/>
    </source>
</evidence>
<feature type="region of interest" description="Disordered" evidence="1">
    <location>
        <begin position="64"/>
        <end position="115"/>
    </location>
</feature>
<feature type="region of interest" description="Disordered" evidence="1">
    <location>
        <begin position="140"/>
        <end position="215"/>
    </location>
</feature>
<feature type="compositionally biased region" description="Acidic residues" evidence="1">
    <location>
        <begin position="169"/>
        <end position="215"/>
    </location>
</feature>
<dbReference type="AlphaFoldDB" id="A0A7R9D0P2"/>
<protein>
    <submittedName>
        <fullName evidence="2">Uncharacterized protein</fullName>
    </submittedName>
</protein>